<dbReference type="AlphaFoldDB" id="A0A401RKY9"/>
<accession>A0A401RKY9</accession>
<sequence>MKAIDCSWHCSLNWQFGYSVVTWHWLLPCMPYSFICDHFPSLYNITITEDYRIPQATVMDYNTSQPLKSKALQTVDVQDHGSQH</sequence>
<reference evidence="1 2" key="1">
    <citation type="journal article" date="2018" name="Nat. Ecol. Evol.">
        <title>Shark genomes provide insights into elasmobranch evolution and the origin of vertebrates.</title>
        <authorList>
            <person name="Hara Y"/>
            <person name="Yamaguchi K"/>
            <person name="Onimaru K"/>
            <person name="Kadota M"/>
            <person name="Koyanagi M"/>
            <person name="Keeley SD"/>
            <person name="Tatsumi K"/>
            <person name="Tanaka K"/>
            <person name="Motone F"/>
            <person name="Kageyama Y"/>
            <person name="Nozu R"/>
            <person name="Adachi N"/>
            <person name="Nishimura O"/>
            <person name="Nakagawa R"/>
            <person name="Tanegashima C"/>
            <person name="Kiyatake I"/>
            <person name="Matsumoto R"/>
            <person name="Murakumo K"/>
            <person name="Nishida K"/>
            <person name="Terakita A"/>
            <person name="Kuratani S"/>
            <person name="Sato K"/>
            <person name="Hyodo S Kuraku.S."/>
        </authorList>
    </citation>
    <scope>NUCLEOTIDE SEQUENCE [LARGE SCALE GENOMIC DNA]</scope>
</reference>
<organism evidence="1 2">
    <name type="scientific">Chiloscyllium punctatum</name>
    <name type="common">Brownbanded bambooshark</name>
    <name type="synonym">Hemiscyllium punctatum</name>
    <dbReference type="NCBI Taxonomy" id="137246"/>
    <lineage>
        <taxon>Eukaryota</taxon>
        <taxon>Metazoa</taxon>
        <taxon>Chordata</taxon>
        <taxon>Craniata</taxon>
        <taxon>Vertebrata</taxon>
        <taxon>Chondrichthyes</taxon>
        <taxon>Elasmobranchii</taxon>
        <taxon>Galeomorphii</taxon>
        <taxon>Galeoidea</taxon>
        <taxon>Orectolobiformes</taxon>
        <taxon>Hemiscylliidae</taxon>
        <taxon>Chiloscyllium</taxon>
    </lineage>
</organism>
<dbReference type="EMBL" id="BEZZ01001457">
    <property type="protein sequence ID" value="GCC18789.1"/>
    <property type="molecule type" value="Genomic_DNA"/>
</dbReference>
<evidence type="ECO:0000313" key="1">
    <source>
        <dbReference type="EMBL" id="GCC18789.1"/>
    </source>
</evidence>
<gene>
    <name evidence="1" type="ORF">chiPu_0018066</name>
</gene>
<dbReference type="Proteomes" id="UP000287033">
    <property type="component" value="Unassembled WGS sequence"/>
</dbReference>
<keyword evidence="2" id="KW-1185">Reference proteome</keyword>
<protein>
    <submittedName>
        <fullName evidence="1">Uncharacterized protein</fullName>
    </submittedName>
</protein>
<proteinExistence type="predicted"/>
<comment type="caution">
    <text evidence="1">The sequence shown here is derived from an EMBL/GenBank/DDBJ whole genome shotgun (WGS) entry which is preliminary data.</text>
</comment>
<evidence type="ECO:0000313" key="2">
    <source>
        <dbReference type="Proteomes" id="UP000287033"/>
    </source>
</evidence>
<name>A0A401RKY9_CHIPU</name>